<comment type="caution">
    <text evidence="1">The sequence shown here is derived from an EMBL/GenBank/DDBJ whole genome shotgun (WGS) entry which is preliminary data.</text>
</comment>
<keyword evidence="2" id="KW-1185">Reference proteome</keyword>
<protein>
    <submittedName>
        <fullName evidence="1">Uncharacterized protein</fullName>
    </submittedName>
</protein>
<name>A0ABR4CI17_9HELO</name>
<accession>A0ABR4CI17</accession>
<proteinExistence type="predicted"/>
<evidence type="ECO:0000313" key="1">
    <source>
        <dbReference type="EMBL" id="KAL2069615.1"/>
    </source>
</evidence>
<organism evidence="1 2">
    <name type="scientific">Oculimacula yallundae</name>
    <dbReference type="NCBI Taxonomy" id="86028"/>
    <lineage>
        <taxon>Eukaryota</taxon>
        <taxon>Fungi</taxon>
        <taxon>Dikarya</taxon>
        <taxon>Ascomycota</taxon>
        <taxon>Pezizomycotina</taxon>
        <taxon>Leotiomycetes</taxon>
        <taxon>Helotiales</taxon>
        <taxon>Ploettnerulaceae</taxon>
        <taxon>Oculimacula</taxon>
    </lineage>
</organism>
<reference evidence="1 2" key="1">
    <citation type="journal article" date="2024" name="Commun. Biol.">
        <title>Comparative genomic analysis of thermophilic fungi reveals convergent evolutionary adaptations and gene losses.</title>
        <authorList>
            <person name="Steindorff A.S."/>
            <person name="Aguilar-Pontes M.V."/>
            <person name="Robinson A.J."/>
            <person name="Andreopoulos B."/>
            <person name="LaButti K."/>
            <person name="Kuo A."/>
            <person name="Mondo S."/>
            <person name="Riley R."/>
            <person name="Otillar R."/>
            <person name="Haridas S."/>
            <person name="Lipzen A."/>
            <person name="Grimwood J."/>
            <person name="Schmutz J."/>
            <person name="Clum A."/>
            <person name="Reid I.D."/>
            <person name="Moisan M.C."/>
            <person name="Butler G."/>
            <person name="Nguyen T.T.M."/>
            <person name="Dewar K."/>
            <person name="Conant G."/>
            <person name="Drula E."/>
            <person name="Henrissat B."/>
            <person name="Hansel C."/>
            <person name="Singer S."/>
            <person name="Hutchinson M.I."/>
            <person name="de Vries R.P."/>
            <person name="Natvig D.O."/>
            <person name="Powell A.J."/>
            <person name="Tsang A."/>
            <person name="Grigoriev I.V."/>
        </authorList>
    </citation>
    <scope>NUCLEOTIDE SEQUENCE [LARGE SCALE GENOMIC DNA]</scope>
    <source>
        <strain evidence="1 2">CBS 494.80</strain>
    </source>
</reference>
<feature type="non-terminal residue" evidence="1">
    <location>
        <position position="122"/>
    </location>
</feature>
<evidence type="ECO:0000313" key="2">
    <source>
        <dbReference type="Proteomes" id="UP001595075"/>
    </source>
</evidence>
<gene>
    <name evidence="1" type="ORF">VTL71DRAFT_14294</name>
</gene>
<sequence>MGSPTIPKVQGPVCVRLGRIKQDAMQMTVPGFPICRTRSGELTAKALPHASTTQDLQALRRVSVRETRGLLEPREVRSGSGSGSGSRMHVNQQSFAVARLGYSSSQLLQESLTDSTISHPIA</sequence>
<dbReference type="EMBL" id="JAZHXI010000007">
    <property type="protein sequence ID" value="KAL2069615.1"/>
    <property type="molecule type" value="Genomic_DNA"/>
</dbReference>
<dbReference type="Proteomes" id="UP001595075">
    <property type="component" value="Unassembled WGS sequence"/>
</dbReference>